<feature type="transmembrane region" description="Helical" evidence="5">
    <location>
        <begin position="235"/>
        <end position="257"/>
    </location>
</feature>
<feature type="domain" description="ABC transmembrane type-2" evidence="6">
    <location>
        <begin position="27"/>
        <end position="259"/>
    </location>
</feature>
<dbReference type="EMBL" id="BGZP01000002">
    <property type="protein sequence ID" value="GBR77431.1"/>
    <property type="molecule type" value="Genomic_DNA"/>
</dbReference>
<evidence type="ECO:0000313" key="7">
    <source>
        <dbReference type="EMBL" id="GBR77431.1"/>
    </source>
</evidence>
<dbReference type="InterPro" id="IPR051784">
    <property type="entry name" value="Nod_factor_ABC_transporter"/>
</dbReference>
<comment type="subcellular location">
    <subcellularLocation>
        <location evidence="5">Cell membrane</location>
        <topology evidence="5">Multi-pass membrane protein</topology>
    </subcellularLocation>
    <subcellularLocation>
        <location evidence="1">Membrane</location>
        <topology evidence="1">Multi-pass membrane protein</topology>
    </subcellularLocation>
</comment>
<feature type="transmembrane region" description="Helical" evidence="5">
    <location>
        <begin position="137"/>
        <end position="165"/>
    </location>
</feature>
<evidence type="ECO:0000256" key="4">
    <source>
        <dbReference type="ARBA" id="ARBA00023136"/>
    </source>
</evidence>
<dbReference type="GO" id="GO:0043190">
    <property type="term" value="C:ATP-binding cassette (ABC) transporter complex"/>
    <property type="evidence" value="ECO:0007669"/>
    <property type="project" value="InterPro"/>
</dbReference>
<name>A0A388TKL7_9BACT</name>
<comment type="similarity">
    <text evidence="5">Belongs to the ABC-2 integral membrane protein family.</text>
</comment>
<dbReference type="Pfam" id="PF01061">
    <property type="entry name" value="ABC2_membrane"/>
    <property type="match status" value="1"/>
</dbReference>
<evidence type="ECO:0000259" key="6">
    <source>
        <dbReference type="PROSITE" id="PS51012"/>
    </source>
</evidence>
<dbReference type="InterPro" id="IPR013525">
    <property type="entry name" value="ABC2_TM"/>
</dbReference>
<keyword evidence="5" id="KW-0813">Transport</keyword>
<proteinExistence type="inferred from homology"/>
<dbReference type="InterPro" id="IPR047817">
    <property type="entry name" value="ABC2_TM_bact-type"/>
</dbReference>
<keyword evidence="3 5" id="KW-1133">Transmembrane helix</keyword>
<evidence type="ECO:0000256" key="5">
    <source>
        <dbReference type="RuleBase" id="RU361157"/>
    </source>
</evidence>
<evidence type="ECO:0000313" key="8">
    <source>
        <dbReference type="Proteomes" id="UP000282196"/>
    </source>
</evidence>
<comment type="caution">
    <text evidence="7">The sequence shown here is derived from an EMBL/GenBank/DDBJ whole genome shotgun (WGS) entry which is preliminary data.</text>
</comment>
<sequence length="263" mass="29084">MNKWVREINAIITIAIRDILILFKTPSYFIFSLIMPLIFMGILGGSLSQNMAGDLGYDYGQFLLVGMIINQLLMGTTGGITSLVEDRTEDFTQELMVSPISRYSIIVGKIVGSSFSAILQLLGTLLTAFIMGIHYSIWQLLAVLAISPIICLTAGSLGMIIVAFVKDNRTAGMVQMLVTMPQMFLTGVFIPINHSKGILLILSRLMPMTYCLDLARAVFFYGTAGYKNIVLFNPVFDLLIIAALTVLFLFIGTFFFARSETNR</sequence>
<keyword evidence="4 5" id="KW-0472">Membrane</keyword>
<keyword evidence="5" id="KW-1003">Cell membrane</keyword>
<feature type="transmembrane region" description="Helical" evidence="5">
    <location>
        <begin position="105"/>
        <end position="131"/>
    </location>
</feature>
<accession>A0A388TKL7</accession>
<dbReference type="InterPro" id="IPR000412">
    <property type="entry name" value="ABC_2_transport"/>
</dbReference>
<feature type="transmembrane region" description="Helical" evidence="5">
    <location>
        <begin position="21"/>
        <end position="42"/>
    </location>
</feature>
<feature type="transmembrane region" description="Helical" evidence="5">
    <location>
        <begin position="62"/>
        <end position="84"/>
    </location>
</feature>
<dbReference type="PANTHER" id="PTHR43229">
    <property type="entry name" value="NODULATION PROTEIN J"/>
    <property type="match status" value="1"/>
</dbReference>
<dbReference type="GO" id="GO:0140359">
    <property type="term" value="F:ABC-type transporter activity"/>
    <property type="evidence" value="ECO:0007669"/>
    <property type="project" value="InterPro"/>
</dbReference>
<keyword evidence="2 5" id="KW-0812">Transmembrane</keyword>
<protein>
    <recommendedName>
        <fullName evidence="5">Transport permease protein</fullName>
    </recommendedName>
</protein>
<evidence type="ECO:0000256" key="1">
    <source>
        <dbReference type="ARBA" id="ARBA00004141"/>
    </source>
</evidence>
<dbReference type="PIRSF" id="PIRSF006648">
    <property type="entry name" value="DrrB"/>
    <property type="match status" value="1"/>
</dbReference>
<dbReference type="Proteomes" id="UP000282196">
    <property type="component" value="Unassembled WGS sequence"/>
</dbReference>
<evidence type="ECO:0000256" key="3">
    <source>
        <dbReference type="ARBA" id="ARBA00022989"/>
    </source>
</evidence>
<organism evidence="7 8">
    <name type="scientific">Candidatus Termititenax dinenymphae</name>
    <dbReference type="NCBI Taxonomy" id="2218523"/>
    <lineage>
        <taxon>Bacteria</taxon>
        <taxon>Bacillati</taxon>
        <taxon>Candidatus Margulisiibacteriota</taxon>
        <taxon>Candidatus Termititenacia</taxon>
        <taxon>Candidatus Termititenacales</taxon>
        <taxon>Candidatus Termititenacaceae</taxon>
        <taxon>Candidatus Termititenax</taxon>
    </lineage>
</organism>
<dbReference type="PROSITE" id="PS51012">
    <property type="entry name" value="ABC_TM2"/>
    <property type="match status" value="1"/>
</dbReference>
<dbReference type="AlphaFoldDB" id="A0A388TKL7"/>
<dbReference type="PANTHER" id="PTHR43229:SF3">
    <property type="entry name" value="ABC-TYPE MULTIDRUG TRANSPORT SYSTEM, PERMEASE COMPONENT"/>
    <property type="match status" value="1"/>
</dbReference>
<comment type="caution">
    <text evidence="5">Lacks conserved residue(s) required for the propagation of feature annotation.</text>
</comment>
<dbReference type="PRINTS" id="PR00164">
    <property type="entry name" value="ABC2TRNSPORT"/>
</dbReference>
<reference evidence="7 8" key="1">
    <citation type="journal article" date="2019" name="ISME J.">
        <title>Genome analyses of uncultured TG2/ZB3 bacteria in 'Margulisbacteria' specifically attached to ectosymbiotic spirochetes of protists in the termite gut.</title>
        <authorList>
            <person name="Utami Y.D."/>
            <person name="Kuwahara H."/>
            <person name="Igai K."/>
            <person name="Murakami T."/>
            <person name="Sugaya K."/>
            <person name="Morikawa T."/>
            <person name="Nagura Y."/>
            <person name="Yuki M."/>
            <person name="Deevong P."/>
            <person name="Inoue T."/>
            <person name="Kihara K."/>
            <person name="Lo N."/>
            <person name="Yamada A."/>
            <person name="Ohkuma M."/>
            <person name="Hongoh Y."/>
        </authorList>
    </citation>
    <scope>NUCLEOTIDE SEQUENCE [LARGE SCALE GENOMIC DNA]</scope>
    <source>
        <strain evidence="7">RsDinE6-01</strain>
    </source>
</reference>
<evidence type="ECO:0000256" key="2">
    <source>
        <dbReference type="ARBA" id="ARBA00022692"/>
    </source>
</evidence>
<gene>
    <name evidence="7" type="ORF">RDn1_090</name>
</gene>
<keyword evidence="8" id="KW-1185">Reference proteome</keyword>